<comment type="similarity">
    <text evidence="1">Belongs to the bacterial secretin family.</text>
</comment>
<organism evidence="5 6">
    <name type="scientific">Govanella unica</name>
    <dbReference type="NCBI Taxonomy" id="2975056"/>
    <lineage>
        <taxon>Bacteria</taxon>
        <taxon>Pseudomonadati</taxon>
        <taxon>Pseudomonadota</taxon>
        <taxon>Alphaproteobacteria</taxon>
        <taxon>Emcibacterales</taxon>
        <taxon>Govanellaceae</taxon>
        <taxon>Govanella</taxon>
    </lineage>
</organism>
<dbReference type="GO" id="GO:0015627">
    <property type="term" value="C:type II protein secretion system complex"/>
    <property type="evidence" value="ECO:0007669"/>
    <property type="project" value="TreeGrafter"/>
</dbReference>
<dbReference type="InterPro" id="IPR004846">
    <property type="entry name" value="T2SS/T3SS_dom"/>
</dbReference>
<dbReference type="PROSITE" id="PS50914">
    <property type="entry name" value="BON"/>
    <property type="match status" value="1"/>
</dbReference>
<dbReference type="Pfam" id="PF04972">
    <property type="entry name" value="BON"/>
    <property type="match status" value="1"/>
</dbReference>
<protein>
    <submittedName>
        <fullName evidence="5">Type II and III secretion system protein family protein</fullName>
    </submittedName>
</protein>
<dbReference type="RefSeq" id="WP_274944676.1">
    <property type="nucleotide sequence ID" value="NZ_JANWOI010000004.1"/>
</dbReference>
<reference evidence="5" key="2">
    <citation type="journal article" date="2023" name="Syst. Appl. Microbiol.">
        <title>Govania unica gen. nov., sp. nov., a rare biosphere bacterium that represents a novel family in the class Alphaproteobacteria.</title>
        <authorList>
            <person name="Vandamme P."/>
            <person name="Peeters C."/>
            <person name="Hettiarachchi A."/>
            <person name="Cnockaert M."/>
            <person name="Carlier A."/>
        </authorList>
    </citation>
    <scope>NUCLEOTIDE SEQUENCE</scope>
    <source>
        <strain evidence="5">LMG 31809</strain>
    </source>
</reference>
<proteinExistence type="inferred from homology"/>
<dbReference type="Proteomes" id="UP001141619">
    <property type="component" value="Unassembled WGS sequence"/>
</dbReference>
<comment type="caution">
    <text evidence="5">The sequence shown here is derived from an EMBL/GenBank/DDBJ whole genome shotgun (WGS) entry which is preliminary data.</text>
</comment>
<evidence type="ECO:0000313" key="6">
    <source>
        <dbReference type="Proteomes" id="UP001141619"/>
    </source>
</evidence>
<name>A0A9X3Z848_9PROT</name>
<feature type="signal peptide" evidence="3">
    <location>
        <begin position="1"/>
        <end position="26"/>
    </location>
</feature>
<dbReference type="Pfam" id="PF00263">
    <property type="entry name" value="Secretin"/>
    <property type="match status" value="1"/>
</dbReference>
<dbReference type="PRINTS" id="PR00811">
    <property type="entry name" value="BCTERIALGSPD"/>
</dbReference>
<dbReference type="InterPro" id="IPR050810">
    <property type="entry name" value="Bact_Secretion_Sys_Channel"/>
</dbReference>
<reference evidence="5" key="1">
    <citation type="submission" date="2022-08" db="EMBL/GenBank/DDBJ databases">
        <authorList>
            <person name="Vandamme P."/>
            <person name="Hettiarachchi A."/>
            <person name="Peeters C."/>
            <person name="Cnockaert M."/>
            <person name="Carlier A."/>
        </authorList>
    </citation>
    <scope>NUCLEOTIDE SEQUENCE</scope>
    <source>
        <strain evidence="5">LMG 31809</strain>
    </source>
</reference>
<dbReference type="AlphaFoldDB" id="A0A9X3Z848"/>
<keyword evidence="3" id="KW-0732">Signal</keyword>
<dbReference type="InterPro" id="IPR007055">
    <property type="entry name" value="BON_dom"/>
</dbReference>
<evidence type="ECO:0000313" key="5">
    <source>
        <dbReference type="EMBL" id="MDA5194970.1"/>
    </source>
</evidence>
<evidence type="ECO:0000256" key="1">
    <source>
        <dbReference type="RuleBase" id="RU004003"/>
    </source>
</evidence>
<keyword evidence="6" id="KW-1185">Reference proteome</keyword>
<evidence type="ECO:0000256" key="2">
    <source>
        <dbReference type="SAM" id="MobiDB-lite"/>
    </source>
</evidence>
<dbReference type="PANTHER" id="PTHR30332:SF17">
    <property type="entry name" value="TYPE IV PILIATION SYSTEM PROTEIN DR_0774-RELATED"/>
    <property type="match status" value="1"/>
</dbReference>
<evidence type="ECO:0000256" key="3">
    <source>
        <dbReference type="SAM" id="SignalP"/>
    </source>
</evidence>
<feature type="domain" description="BON" evidence="4">
    <location>
        <begin position="99"/>
        <end position="169"/>
    </location>
</feature>
<dbReference type="Pfam" id="PF13629">
    <property type="entry name" value="T2SS-T3SS_pil_N"/>
    <property type="match status" value="1"/>
</dbReference>
<dbReference type="InterPro" id="IPR001775">
    <property type="entry name" value="GspD/PilQ"/>
</dbReference>
<gene>
    <name evidence="5" type="ORF">NYP16_13505</name>
</gene>
<feature type="chain" id="PRO_5040959975" evidence="3">
    <location>
        <begin position="27"/>
        <end position="467"/>
    </location>
</feature>
<evidence type="ECO:0000259" key="4">
    <source>
        <dbReference type="PROSITE" id="PS50914"/>
    </source>
</evidence>
<feature type="region of interest" description="Disordered" evidence="2">
    <location>
        <begin position="426"/>
        <end position="458"/>
    </location>
</feature>
<dbReference type="EMBL" id="JANWOI010000004">
    <property type="protein sequence ID" value="MDA5194970.1"/>
    <property type="molecule type" value="Genomic_DNA"/>
</dbReference>
<dbReference type="InterPro" id="IPR032789">
    <property type="entry name" value="T2SS-T3SS_pil_N"/>
</dbReference>
<dbReference type="PANTHER" id="PTHR30332">
    <property type="entry name" value="PROBABLE GENERAL SECRETION PATHWAY PROTEIN D"/>
    <property type="match status" value="1"/>
</dbReference>
<accession>A0A9X3Z848</accession>
<dbReference type="GO" id="GO:0009306">
    <property type="term" value="P:protein secretion"/>
    <property type="evidence" value="ECO:0007669"/>
    <property type="project" value="InterPro"/>
</dbReference>
<sequence length="467" mass="49964">MSAYRTLQRALLTAALLLPLSQPTFAAAISRASDATLTVSVNNGTLIKLDKPASSVFVADPNIADIQVKSSRLVYVFGKAPGTTTVYAVSGTDDVLFSAQIVVSHDLTQARAALQKMMPGNNIDVQQMNGVLVLTGNARSPVEANDVQQMAQKLIGKDSEVLNRLTVATPPQVNIRVRVAEVSRDVAKQLGFNWEGTLGIGKSVIGLQTSRNVFDIVKDQVLNTPIKEFKPLGTGIGSAFGSIVTGRLDLNYIIDALETEGFLTVLAEPNLTSLSGEFASFLAGGEFPIPVPQERGVITIEYRKFGVGLQFTPTVLADNSINLKIQPEVSQLSSAGAITLNGFNVPALTTRRAETTVELASGQSFAIAGLLQNNIERELSKFPGLGDLPILGALFRSDRFRRQETELIIIVTPYLVQPTSKKIPIPQDGLQIPNDGERNLDGQSYRAVPPAPAPAADTTARAGFMLN</sequence>